<dbReference type="PANTHER" id="PTHR42788:SF13">
    <property type="entry name" value="ALIPHATIC SULFONATES IMPORT ATP-BINDING PROTEIN SSUB"/>
    <property type="match status" value="1"/>
</dbReference>
<keyword evidence="1" id="KW-0813">Transport</keyword>
<dbReference type="InterPro" id="IPR050166">
    <property type="entry name" value="ABC_transporter_ATP-bind"/>
</dbReference>
<accession>A0A1H7NKA5</accession>
<keyword evidence="3 5" id="KW-0067">ATP-binding</keyword>
<dbReference type="GO" id="GO:0016887">
    <property type="term" value="F:ATP hydrolysis activity"/>
    <property type="evidence" value="ECO:0007669"/>
    <property type="project" value="InterPro"/>
</dbReference>
<dbReference type="Proteomes" id="UP000183894">
    <property type="component" value="Unassembled WGS sequence"/>
</dbReference>
<dbReference type="SUPFAM" id="SSF52540">
    <property type="entry name" value="P-loop containing nucleoside triphosphate hydrolases"/>
    <property type="match status" value="1"/>
</dbReference>
<dbReference type="InterPro" id="IPR003439">
    <property type="entry name" value="ABC_transporter-like_ATP-bd"/>
</dbReference>
<evidence type="ECO:0000259" key="4">
    <source>
        <dbReference type="PROSITE" id="PS50893"/>
    </source>
</evidence>
<protein>
    <submittedName>
        <fullName evidence="5">NitT/TauT family transport system ATP-binding protein</fullName>
    </submittedName>
</protein>
<dbReference type="InterPro" id="IPR027417">
    <property type="entry name" value="P-loop_NTPase"/>
</dbReference>
<dbReference type="InterPro" id="IPR017871">
    <property type="entry name" value="ABC_transporter-like_CS"/>
</dbReference>
<dbReference type="Pfam" id="PF00005">
    <property type="entry name" value="ABC_tran"/>
    <property type="match status" value="1"/>
</dbReference>
<evidence type="ECO:0000256" key="1">
    <source>
        <dbReference type="ARBA" id="ARBA00022448"/>
    </source>
</evidence>
<dbReference type="PROSITE" id="PS50893">
    <property type="entry name" value="ABC_TRANSPORTER_2"/>
    <property type="match status" value="1"/>
</dbReference>
<name>A0A1H7NKA5_HALLR</name>
<dbReference type="SMART" id="SM00382">
    <property type="entry name" value="AAA"/>
    <property type="match status" value="1"/>
</dbReference>
<dbReference type="RefSeq" id="WP_074793360.1">
    <property type="nucleotide sequence ID" value="NZ_FOAD01000003.1"/>
</dbReference>
<feature type="domain" description="ABC transporter" evidence="4">
    <location>
        <begin position="2"/>
        <end position="230"/>
    </location>
</feature>
<dbReference type="PROSITE" id="PS00211">
    <property type="entry name" value="ABC_TRANSPORTER_1"/>
    <property type="match status" value="1"/>
</dbReference>
<gene>
    <name evidence="5" type="ORF">SAMN04488691_103355</name>
</gene>
<organism evidence="5 6">
    <name type="scientific">Haloferax larsenii</name>
    <dbReference type="NCBI Taxonomy" id="302484"/>
    <lineage>
        <taxon>Archaea</taxon>
        <taxon>Methanobacteriati</taxon>
        <taxon>Methanobacteriota</taxon>
        <taxon>Stenosarchaea group</taxon>
        <taxon>Halobacteria</taxon>
        <taxon>Halobacteriales</taxon>
        <taxon>Haloferacaceae</taxon>
        <taxon>Haloferax</taxon>
    </lineage>
</organism>
<sequence>MIDIDSVRKVYNEDVVAVGDVSLTIEEGDFVSVLGPSGCGKSTLLFMLGGFIEPTAGTITVNGAQVTAPDPSRGMVFQESVLFPWMTIKENITWGMKVLGVGEEEREREAEEYIEMIGLSGFEDAYPNSLSGGMKQRAAMARVLAVNPSVLLMDEPFGALDAQTREMMQHELLDIWSQTGQTCMFVTHSIDEALYLSDKIVVLSSRPSSVESIIDVSEHFERPRESDIRETEKFTELRQQLWGMIQEEVTV</sequence>
<reference evidence="5 6" key="1">
    <citation type="submission" date="2016-10" db="EMBL/GenBank/DDBJ databases">
        <authorList>
            <person name="de Groot N.N."/>
        </authorList>
    </citation>
    <scope>NUCLEOTIDE SEQUENCE [LARGE SCALE GENOMIC DNA]</scope>
    <source>
        <strain evidence="5 6">CDM_5</strain>
    </source>
</reference>
<dbReference type="InterPro" id="IPR003593">
    <property type="entry name" value="AAA+_ATPase"/>
</dbReference>
<dbReference type="Gene3D" id="3.40.50.300">
    <property type="entry name" value="P-loop containing nucleotide triphosphate hydrolases"/>
    <property type="match status" value="1"/>
</dbReference>
<dbReference type="EMBL" id="FOAD01000003">
    <property type="protein sequence ID" value="SEL23923.1"/>
    <property type="molecule type" value="Genomic_DNA"/>
</dbReference>
<keyword evidence="2" id="KW-0547">Nucleotide-binding</keyword>
<evidence type="ECO:0000256" key="3">
    <source>
        <dbReference type="ARBA" id="ARBA00022840"/>
    </source>
</evidence>
<dbReference type="AlphaFoldDB" id="A0A1H7NKA5"/>
<dbReference type="OrthoDB" id="18368at2157"/>
<evidence type="ECO:0000313" key="5">
    <source>
        <dbReference type="EMBL" id="SEL23923.1"/>
    </source>
</evidence>
<proteinExistence type="predicted"/>
<dbReference type="PANTHER" id="PTHR42788">
    <property type="entry name" value="TAURINE IMPORT ATP-BINDING PROTEIN-RELATED"/>
    <property type="match status" value="1"/>
</dbReference>
<dbReference type="CDD" id="cd03293">
    <property type="entry name" value="ABC_NrtD_SsuB_transporters"/>
    <property type="match status" value="1"/>
</dbReference>
<dbReference type="GO" id="GO:0005524">
    <property type="term" value="F:ATP binding"/>
    <property type="evidence" value="ECO:0007669"/>
    <property type="project" value="UniProtKB-KW"/>
</dbReference>
<evidence type="ECO:0000256" key="2">
    <source>
        <dbReference type="ARBA" id="ARBA00022741"/>
    </source>
</evidence>
<evidence type="ECO:0000313" key="6">
    <source>
        <dbReference type="Proteomes" id="UP000183894"/>
    </source>
</evidence>